<comment type="catalytic activity">
    <reaction evidence="8">
        <text>Mo-molybdopterin + GTP + H(+) = Mo-molybdopterin guanine dinucleotide + diphosphate</text>
        <dbReference type="Rhea" id="RHEA:34243"/>
        <dbReference type="ChEBI" id="CHEBI:15378"/>
        <dbReference type="ChEBI" id="CHEBI:33019"/>
        <dbReference type="ChEBI" id="CHEBI:37565"/>
        <dbReference type="ChEBI" id="CHEBI:71302"/>
        <dbReference type="ChEBI" id="CHEBI:71310"/>
        <dbReference type="EC" id="2.7.7.77"/>
    </reaction>
</comment>
<dbReference type="Gene3D" id="3.90.550.10">
    <property type="entry name" value="Spore Coat Polysaccharide Biosynthesis Protein SpsA, Chain A"/>
    <property type="match status" value="1"/>
</dbReference>
<gene>
    <name evidence="8 10" type="primary">mobA</name>
    <name evidence="10" type="ORF">GFB47_05715</name>
</gene>
<dbReference type="InterPro" id="IPR025877">
    <property type="entry name" value="MobA-like_NTP_Trfase"/>
</dbReference>
<evidence type="ECO:0000256" key="7">
    <source>
        <dbReference type="ARBA" id="ARBA00023150"/>
    </source>
</evidence>
<sequence>MLTPDKIDWVILAGGQGSRMGGVDKGLVKLNDKPLIEYVLAALQPQTDSITINANRSHKQYQQYAPVISDTFTQFPGPLGGIHAALTHTDTKQHDWVGFVPCDSPNIPSNLAQIFCQAWQADADILVAHDGDFYQPVFTLYHRRVADKLHDFLARDERKIIAFYDQCHTYRVDFSDLKQTFINLNTPEQLADFAQHLKE</sequence>
<keyword evidence="2 8" id="KW-0808">Transferase</keyword>
<dbReference type="HAMAP" id="MF_00316">
    <property type="entry name" value="MobA"/>
    <property type="match status" value="1"/>
</dbReference>
<keyword evidence="5 8" id="KW-0460">Magnesium</keyword>
<evidence type="ECO:0000259" key="9">
    <source>
        <dbReference type="Pfam" id="PF12804"/>
    </source>
</evidence>
<dbReference type="InterPro" id="IPR029044">
    <property type="entry name" value="Nucleotide-diphossugar_trans"/>
</dbReference>
<keyword evidence="1 8" id="KW-0963">Cytoplasm</keyword>
<keyword evidence="10" id="KW-0548">Nucleotidyltransferase</keyword>
<comment type="domain">
    <text evidence="8">The N-terminal domain determines nucleotide recognition and specific binding, while the C-terminal domain determines the specific binding to the target protein.</text>
</comment>
<evidence type="ECO:0000313" key="11">
    <source>
        <dbReference type="Proteomes" id="UP000348942"/>
    </source>
</evidence>
<dbReference type="CDD" id="cd02503">
    <property type="entry name" value="MobA"/>
    <property type="match status" value="1"/>
</dbReference>
<dbReference type="GO" id="GO:0005525">
    <property type="term" value="F:GTP binding"/>
    <property type="evidence" value="ECO:0007669"/>
    <property type="project" value="UniProtKB-UniRule"/>
</dbReference>
<dbReference type="Proteomes" id="UP000348942">
    <property type="component" value="Chromosome 1"/>
</dbReference>
<feature type="binding site" evidence="8">
    <location>
        <position position="53"/>
    </location>
    <ligand>
        <name>GTP</name>
        <dbReference type="ChEBI" id="CHEBI:37565"/>
    </ligand>
</feature>
<evidence type="ECO:0000256" key="3">
    <source>
        <dbReference type="ARBA" id="ARBA00022723"/>
    </source>
</evidence>
<evidence type="ECO:0000256" key="1">
    <source>
        <dbReference type="ARBA" id="ARBA00022490"/>
    </source>
</evidence>
<feature type="domain" description="MobA-like NTP transferase" evidence="9">
    <location>
        <begin position="10"/>
        <end position="164"/>
    </location>
</feature>
<dbReference type="PANTHER" id="PTHR19136:SF81">
    <property type="entry name" value="MOLYBDENUM COFACTOR GUANYLYLTRANSFERASE"/>
    <property type="match status" value="1"/>
</dbReference>
<dbReference type="EMBL" id="CP045699">
    <property type="protein sequence ID" value="QGA64950.1"/>
    <property type="molecule type" value="Genomic_DNA"/>
</dbReference>
<comment type="similarity">
    <text evidence="8">Belongs to the MobA family.</text>
</comment>
<comment type="cofactor">
    <cofactor evidence="8">
        <name>Mg(2+)</name>
        <dbReference type="ChEBI" id="CHEBI:18420"/>
    </cofactor>
</comment>
<dbReference type="GO" id="GO:0046872">
    <property type="term" value="F:metal ion binding"/>
    <property type="evidence" value="ECO:0007669"/>
    <property type="project" value="UniProtKB-KW"/>
</dbReference>
<keyword evidence="4 8" id="KW-0547">Nucleotide-binding</keyword>
<feature type="binding site" evidence="8">
    <location>
        <position position="25"/>
    </location>
    <ligand>
        <name>GTP</name>
        <dbReference type="ChEBI" id="CHEBI:37565"/>
    </ligand>
</feature>
<feature type="binding site" evidence="8">
    <location>
        <position position="70"/>
    </location>
    <ligand>
        <name>GTP</name>
        <dbReference type="ChEBI" id="CHEBI:37565"/>
    </ligand>
</feature>
<evidence type="ECO:0000256" key="8">
    <source>
        <dbReference type="HAMAP-Rule" id="MF_00316"/>
    </source>
</evidence>
<keyword evidence="3 8" id="KW-0479">Metal-binding</keyword>
<keyword evidence="11" id="KW-1185">Reference proteome</keyword>
<dbReference type="Pfam" id="PF12804">
    <property type="entry name" value="NTP_transf_3"/>
    <property type="match status" value="1"/>
</dbReference>
<keyword evidence="6 8" id="KW-0342">GTP-binding</keyword>
<evidence type="ECO:0000256" key="6">
    <source>
        <dbReference type="ARBA" id="ARBA00023134"/>
    </source>
</evidence>
<dbReference type="SUPFAM" id="SSF53448">
    <property type="entry name" value="Nucleotide-diphospho-sugar transferases"/>
    <property type="match status" value="1"/>
</dbReference>
<dbReference type="InterPro" id="IPR013482">
    <property type="entry name" value="Molybde_CF_guanTrfase"/>
</dbReference>
<dbReference type="NCBIfam" id="TIGR02665">
    <property type="entry name" value="molyb_mobA"/>
    <property type="match status" value="1"/>
</dbReference>
<dbReference type="RefSeq" id="WP_153447100.1">
    <property type="nucleotide sequence ID" value="NZ_CP045699.1"/>
</dbReference>
<dbReference type="GO" id="GO:0061603">
    <property type="term" value="F:molybdenum cofactor guanylyltransferase activity"/>
    <property type="evidence" value="ECO:0007669"/>
    <property type="project" value="UniProtKB-EC"/>
</dbReference>
<dbReference type="GO" id="GO:0005737">
    <property type="term" value="C:cytoplasm"/>
    <property type="evidence" value="ECO:0007669"/>
    <property type="project" value="UniProtKB-SubCell"/>
</dbReference>
<proteinExistence type="inferred from homology"/>
<feature type="binding site" evidence="8">
    <location>
        <position position="103"/>
    </location>
    <ligand>
        <name>GTP</name>
        <dbReference type="ChEBI" id="CHEBI:37565"/>
    </ligand>
</feature>
<evidence type="ECO:0000256" key="2">
    <source>
        <dbReference type="ARBA" id="ARBA00022679"/>
    </source>
</evidence>
<protein>
    <recommendedName>
        <fullName evidence="8">Molybdenum cofactor guanylyltransferase</fullName>
        <shortName evidence="8">MoCo guanylyltransferase</shortName>
        <ecNumber evidence="8">2.7.7.77</ecNumber>
    </recommendedName>
    <alternativeName>
        <fullName evidence="8">GTP:molybdopterin guanylyltransferase</fullName>
    </alternativeName>
    <alternativeName>
        <fullName evidence="8">Mo-MPT guanylyltransferase</fullName>
    </alternativeName>
    <alternativeName>
        <fullName evidence="8">Molybdopterin guanylyltransferase</fullName>
    </alternativeName>
    <alternativeName>
        <fullName evidence="8">Molybdopterin-guanine dinucleotide synthase</fullName>
        <shortName evidence="8">MGD synthase</shortName>
    </alternativeName>
</protein>
<comment type="subunit">
    <text evidence="8">Monomer.</text>
</comment>
<keyword evidence="7 8" id="KW-0501">Molybdenum cofactor biosynthesis</keyword>
<feature type="binding site" evidence="8">
    <location>
        <position position="103"/>
    </location>
    <ligand>
        <name>Mg(2+)</name>
        <dbReference type="ChEBI" id="CHEBI:18420"/>
    </ligand>
</feature>
<feature type="binding site" evidence="8">
    <location>
        <begin position="12"/>
        <end position="14"/>
    </location>
    <ligand>
        <name>GTP</name>
        <dbReference type="ChEBI" id="CHEBI:37565"/>
    </ligand>
</feature>
<evidence type="ECO:0000313" key="10">
    <source>
        <dbReference type="EMBL" id="QGA64950.1"/>
    </source>
</evidence>
<reference evidence="10 11" key="1">
    <citation type="submission" date="2019-10" db="EMBL/GenBank/DDBJ databases">
        <title>Vibrio sp. nov., isolated from Coralline algae surface.</title>
        <authorList>
            <person name="Geng Y."/>
            <person name="Zhang X."/>
        </authorList>
    </citation>
    <scope>NUCLEOTIDE SEQUENCE [LARGE SCALE GENOMIC DNA]</scope>
    <source>
        <strain evidence="10 11">SM1977</strain>
    </source>
</reference>
<dbReference type="GO" id="GO:1902758">
    <property type="term" value="P:bis(molybdopterin guanine dinucleotide)molybdenum biosynthetic process"/>
    <property type="evidence" value="ECO:0007669"/>
    <property type="project" value="TreeGrafter"/>
</dbReference>
<dbReference type="EC" id="2.7.7.77" evidence="8"/>
<dbReference type="PANTHER" id="PTHR19136">
    <property type="entry name" value="MOLYBDENUM COFACTOR GUANYLYLTRANSFERASE"/>
    <property type="match status" value="1"/>
</dbReference>
<evidence type="ECO:0000256" key="4">
    <source>
        <dbReference type="ARBA" id="ARBA00022741"/>
    </source>
</evidence>
<dbReference type="AlphaFoldDB" id="A0A5Q0TDP2"/>
<comment type="function">
    <text evidence="8">Transfers a GMP moiety from GTP to Mo-molybdopterin (Mo-MPT) cofactor (Moco or molybdenum cofactor) to form Mo-molybdopterin guanine dinucleotide (Mo-MGD) cofactor.</text>
</comment>
<accession>A0A5Q0TDP2</accession>
<name>A0A5Q0TDP2_9VIBR</name>
<organism evidence="10 11">
    <name type="scientific">Vibrio algicola</name>
    <dbReference type="NCBI Taxonomy" id="2662262"/>
    <lineage>
        <taxon>Bacteria</taxon>
        <taxon>Pseudomonadati</taxon>
        <taxon>Pseudomonadota</taxon>
        <taxon>Gammaproteobacteria</taxon>
        <taxon>Vibrionales</taxon>
        <taxon>Vibrionaceae</taxon>
        <taxon>Vibrio</taxon>
    </lineage>
</organism>
<comment type="subcellular location">
    <subcellularLocation>
        <location evidence="8">Cytoplasm</location>
    </subcellularLocation>
</comment>
<evidence type="ECO:0000256" key="5">
    <source>
        <dbReference type="ARBA" id="ARBA00022842"/>
    </source>
</evidence>